<dbReference type="Proteomes" id="UP000675881">
    <property type="component" value="Chromosome 3"/>
</dbReference>
<feature type="compositionally biased region" description="Low complexity" evidence="1">
    <location>
        <begin position="229"/>
        <end position="238"/>
    </location>
</feature>
<dbReference type="AlphaFoldDB" id="A0A7R8CRP8"/>
<dbReference type="EMBL" id="HG994582">
    <property type="protein sequence ID" value="CAF2907604.1"/>
    <property type="molecule type" value="Genomic_DNA"/>
</dbReference>
<gene>
    <name evidence="2" type="ORF">LSAA_7739</name>
</gene>
<proteinExistence type="predicted"/>
<accession>A0A7R8CRP8</accession>
<evidence type="ECO:0000313" key="2">
    <source>
        <dbReference type="EMBL" id="CAF2907604.1"/>
    </source>
</evidence>
<keyword evidence="3" id="KW-1185">Reference proteome</keyword>
<sequence>MIIRHVMMMPFGQFRHGIEYKGRKGIGRLNKNPTGRDFFPNYAKLHEQVIKYYMGSDKIIVNDSQAKKLLNFHALRESELLWKSNFFFHSWSGVELQVKMNSMQILREHMLLMGISNPVTKGLIHLQQDRLAWAMFNSNETAKDFYTEEKDLQASIQTKSMTKFPTKVSTRVITNSDRTHLSELLNRDEKDTLSPWRSPWLCRTSKNSGLSGFILSGVGSSTKAESETSSISSMITETSKSRKVGPKRPKLQWSNHCIPPFLLSKGGMKEMLFLGIPPLARRMTQKKEGYLTGLSSSLWYIVSETSNSNNLNLSDLQKVVLEMVDSEEALQGKDLGRPTVLVRDHLPACRFDPSKDDLNAAECTPTEPKSPQSSPLPAFANSFVIPVRRHVMVMLLENSVIVSGPKSIDRQNKNPFRRDFFPNYAKLHEKVIKCKFCAFIHRPLRSMCPSVGALYRKCGFSNHFVSCCTFGQAECVKWIAILGHSFSIHLYHRGVLNMKVVNRTKIRWAGMDGEISNFVTACIMCKTTASSPLALFKSKSRPSKGSILHLVSNLSHHRGYMRRRLFNQQ</sequence>
<feature type="region of interest" description="Disordered" evidence="1">
    <location>
        <begin position="229"/>
        <end position="249"/>
    </location>
</feature>
<protein>
    <submittedName>
        <fullName evidence="2">(salmon louse) hypothetical protein</fullName>
    </submittedName>
</protein>
<organism evidence="2 3">
    <name type="scientific">Lepeophtheirus salmonis</name>
    <name type="common">Salmon louse</name>
    <name type="synonym">Caligus salmonis</name>
    <dbReference type="NCBI Taxonomy" id="72036"/>
    <lineage>
        <taxon>Eukaryota</taxon>
        <taxon>Metazoa</taxon>
        <taxon>Ecdysozoa</taxon>
        <taxon>Arthropoda</taxon>
        <taxon>Crustacea</taxon>
        <taxon>Multicrustacea</taxon>
        <taxon>Hexanauplia</taxon>
        <taxon>Copepoda</taxon>
        <taxon>Siphonostomatoida</taxon>
        <taxon>Caligidae</taxon>
        <taxon>Lepeophtheirus</taxon>
    </lineage>
</organism>
<reference evidence="2" key="1">
    <citation type="submission" date="2021-02" db="EMBL/GenBank/DDBJ databases">
        <authorList>
            <person name="Bekaert M."/>
        </authorList>
    </citation>
    <scope>NUCLEOTIDE SEQUENCE</scope>
    <source>
        <strain evidence="2">IoA-00</strain>
    </source>
</reference>
<evidence type="ECO:0000256" key="1">
    <source>
        <dbReference type="SAM" id="MobiDB-lite"/>
    </source>
</evidence>
<evidence type="ECO:0000313" key="3">
    <source>
        <dbReference type="Proteomes" id="UP000675881"/>
    </source>
</evidence>
<name>A0A7R8CRP8_LEPSM</name>